<reference evidence="3 4" key="1">
    <citation type="journal article" date="2019" name="Nat. Ecol. Evol.">
        <title>Megaphylogeny resolves global patterns of mushroom evolution.</title>
        <authorList>
            <person name="Varga T."/>
            <person name="Krizsan K."/>
            <person name="Foldi C."/>
            <person name="Dima B."/>
            <person name="Sanchez-Garcia M."/>
            <person name="Sanchez-Ramirez S."/>
            <person name="Szollosi G.J."/>
            <person name="Szarkandi J.G."/>
            <person name="Papp V."/>
            <person name="Albert L."/>
            <person name="Andreopoulos W."/>
            <person name="Angelini C."/>
            <person name="Antonin V."/>
            <person name="Barry K.W."/>
            <person name="Bougher N.L."/>
            <person name="Buchanan P."/>
            <person name="Buyck B."/>
            <person name="Bense V."/>
            <person name="Catcheside P."/>
            <person name="Chovatia M."/>
            <person name="Cooper J."/>
            <person name="Damon W."/>
            <person name="Desjardin D."/>
            <person name="Finy P."/>
            <person name="Geml J."/>
            <person name="Haridas S."/>
            <person name="Hughes K."/>
            <person name="Justo A."/>
            <person name="Karasinski D."/>
            <person name="Kautmanova I."/>
            <person name="Kiss B."/>
            <person name="Kocsube S."/>
            <person name="Kotiranta H."/>
            <person name="LaButti K.M."/>
            <person name="Lechner B.E."/>
            <person name="Liimatainen K."/>
            <person name="Lipzen A."/>
            <person name="Lukacs Z."/>
            <person name="Mihaltcheva S."/>
            <person name="Morgado L.N."/>
            <person name="Niskanen T."/>
            <person name="Noordeloos M.E."/>
            <person name="Ohm R.A."/>
            <person name="Ortiz-Santana B."/>
            <person name="Ovrebo C."/>
            <person name="Racz N."/>
            <person name="Riley R."/>
            <person name="Savchenko A."/>
            <person name="Shiryaev A."/>
            <person name="Soop K."/>
            <person name="Spirin V."/>
            <person name="Szebenyi C."/>
            <person name="Tomsovsky M."/>
            <person name="Tulloss R.E."/>
            <person name="Uehling J."/>
            <person name="Grigoriev I.V."/>
            <person name="Vagvolgyi C."/>
            <person name="Papp T."/>
            <person name="Martin F.M."/>
            <person name="Miettinen O."/>
            <person name="Hibbett D.S."/>
            <person name="Nagy L.G."/>
        </authorList>
    </citation>
    <scope>NUCLEOTIDE SEQUENCE [LARGE SCALE GENOMIC DNA]</scope>
    <source>
        <strain evidence="3 4">HHB13444</strain>
    </source>
</reference>
<name>A0A5C3PP53_9APHY</name>
<evidence type="ECO:0000259" key="2">
    <source>
        <dbReference type="Pfam" id="PF14214"/>
    </source>
</evidence>
<evidence type="ECO:0000313" key="3">
    <source>
        <dbReference type="EMBL" id="TFK91101.1"/>
    </source>
</evidence>
<dbReference type="Pfam" id="PF14214">
    <property type="entry name" value="Helitron_like_N"/>
    <property type="match status" value="1"/>
</dbReference>
<protein>
    <recommendedName>
        <fullName evidence="2">Helitron helicase-like domain-containing protein</fullName>
    </recommendedName>
</protein>
<sequence>IRAFIKTLLRYDPESGNLEEGILGFTKAYYGCVEAQGRGTLHCHMVVWVEGGLNPSQLQKRLQQDDPEFGTRLVSFLDDILSTSVPDEVGSDPPDRSQSRPQEPDLRRLVLKCQVHTHSGTCYKYCADGEPKVCRFDLDPDNVVPATTIDPATGIVTLRQLDGLVNKYNSTILQAMRCNMDIKPVGSGEDAKSIVYYITDYITKTQLKTHVAYAALQLAVNKVHSDPRVNGPDIDLSLRAKRMLQRCAFSLTANQELSAPQVISYLLDFGDKYTSHKFKNLYWTSFERHVMSEMADDPTALPAHMPLEDSDGDEEMEDSDDNDGNAADGEEDADDDDEFSSGELLQPDEVSIGQTSDGNIVELSSQLADYVLRGDGLEHICLWDYVSQVDK</sequence>
<proteinExistence type="predicted"/>
<dbReference type="AlphaFoldDB" id="A0A5C3PP53"/>
<dbReference type="EMBL" id="ML211028">
    <property type="protein sequence ID" value="TFK91101.1"/>
    <property type="molecule type" value="Genomic_DNA"/>
</dbReference>
<feature type="non-terminal residue" evidence="3">
    <location>
        <position position="391"/>
    </location>
</feature>
<dbReference type="STRING" id="1314778.A0A5C3PP53"/>
<feature type="non-terminal residue" evidence="3">
    <location>
        <position position="1"/>
    </location>
</feature>
<dbReference type="Proteomes" id="UP000308197">
    <property type="component" value="Unassembled WGS sequence"/>
</dbReference>
<feature type="domain" description="Helitron helicase-like" evidence="2">
    <location>
        <begin position="2"/>
        <end position="47"/>
    </location>
</feature>
<keyword evidence="4" id="KW-1185">Reference proteome</keyword>
<feature type="region of interest" description="Disordered" evidence="1">
    <location>
        <begin position="297"/>
        <end position="357"/>
    </location>
</feature>
<evidence type="ECO:0000313" key="4">
    <source>
        <dbReference type="Proteomes" id="UP000308197"/>
    </source>
</evidence>
<organism evidence="3 4">
    <name type="scientific">Polyporus arcularius HHB13444</name>
    <dbReference type="NCBI Taxonomy" id="1314778"/>
    <lineage>
        <taxon>Eukaryota</taxon>
        <taxon>Fungi</taxon>
        <taxon>Dikarya</taxon>
        <taxon>Basidiomycota</taxon>
        <taxon>Agaricomycotina</taxon>
        <taxon>Agaricomycetes</taxon>
        <taxon>Polyporales</taxon>
        <taxon>Polyporaceae</taxon>
        <taxon>Polyporus</taxon>
    </lineage>
</organism>
<accession>A0A5C3PP53</accession>
<dbReference type="InParanoid" id="A0A5C3PP53"/>
<feature type="compositionally biased region" description="Acidic residues" evidence="1">
    <location>
        <begin position="308"/>
        <end position="340"/>
    </location>
</feature>
<evidence type="ECO:0000256" key="1">
    <source>
        <dbReference type="SAM" id="MobiDB-lite"/>
    </source>
</evidence>
<dbReference type="InterPro" id="IPR025476">
    <property type="entry name" value="Helitron_helicase-like"/>
</dbReference>
<feature type="region of interest" description="Disordered" evidence="1">
    <location>
        <begin position="84"/>
        <end position="104"/>
    </location>
</feature>
<gene>
    <name evidence="3" type="ORF">K466DRAFT_441947</name>
</gene>
<feature type="compositionally biased region" description="Basic and acidic residues" evidence="1">
    <location>
        <begin position="93"/>
        <end position="104"/>
    </location>
</feature>